<dbReference type="PANTHER" id="PTHR33375:SF7">
    <property type="entry name" value="CHROMOSOME 2-PARTITIONING PROTEIN PARB-RELATED"/>
    <property type="match status" value="1"/>
</dbReference>
<feature type="compositionally biased region" description="Acidic residues" evidence="2">
    <location>
        <begin position="637"/>
        <end position="652"/>
    </location>
</feature>
<accession>A0A6L3Y4V0</accession>
<dbReference type="CDD" id="cd16406">
    <property type="entry name" value="ParB_N_like"/>
    <property type="match status" value="1"/>
</dbReference>
<dbReference type="SMART" id="SM00470">
    <property type="entry name" value="ParB"/>
    <property type="match status" value="1"/>
</dbReference>
<dbReference type="GO" id="GO:0007059">
    <property type="term" value="P:chromosome segregation"/>
    <property type="evidence" value="ECO:0007669"/>
    <property type="project" value="TreeGrafter"/>
</dbReference>
<dbReference type="Pfam" id="PF02195">
    <property type="entry name" value="ParB_N"/>
    <property type="match status" value="1"/>
</dbReference>
<sequence>MGVASPNAEKKEIPAMSTQQNFLQIPLAKLAVSPLNVRTTDAENVDDLIASIPVHGLLQSLVIVPAEKDGHYHVIAGGRRLRALQTLAKNKQLEKGFLVPCRLADSDQDQEQISLAENVIRAPMHPADQYRAFAAQIDAGKSIEDVAQAFGVSETVVKKRMKLGKVAPEILAAYTDGKLEFDQVAAYAISDDQERQRNVFTANPRAHSHSIRTALTEGEVPVTDKRVKLVGLEAYQAAGGIIHQDLFAEGDRGIYLTDAALLDQLAAEKIDALIKEIKAEGWQEVFFFDGQYWELEQEYKGRVYPQNIPLSDEQSAVFDELVERMGAIEIQLDQTDDDALYDEYKELSEQIDSFKTSEYLDEDKARASAAIVTSYNGDIRIERGLLKSAPKATGAQGTGKTSPEGLPAPSAKMQNELAAVRTAAIAADLCSNAHVALAITVHSQAATFFGMYASVSASTLKAEKADAASHIQNQTMKPLIEIEQRRQDLRSSLPPRPADWWTYFLEMSQADLLQHLAVFTALSLRPFGQYQLSGAKVHGDQIADALGTTPEAWMTLSDLGFLERSTKTVILAAVEQIKGKDLATSLAPFKKTDLVERATAELDGAWLPAELTRFATDHDRETVNHMDGHGMSHFYGDQEEDGEDDDEEEIAA</sequence>
<dbReference type="AlphaFoldDB" id="A0A6L3Y4V0"/>
<feature type="region of interest" description="Disordered" evidence="2">
    <location>
        <begin position="390"/>
        <end position="409"/>
    </location>
</feature>
<dbReference type="EMBL" id="WBVX01000046">
    <property type="protein sequence ID" value="KAB2676531.1"/>
    <property type="molecule type" value="Genomic_DNA"/>
</dbReference>
<feature type="domain" description="ParB-like N-terminal" evidence="3">
    <location>
        <begin position="23"/>
        <end position="119"/>
    </location>
</feature>
<feature type="region of interest" description="Disordered" evidence="2">
    <location>
        <begin position="622"/>
        <end position="652"/>
    </location>
</feature>
<evidence type="ECO:0000313" key="5">
    <source>
        <dbReference type="Proteomes" id="UP000481643"/>
    </source>
</evidence>
<comment type="caution">
    <text evidence="4">The sequence shown here is derived from an EMBL/GenBank/DDBJ whole genome shotgun (WGS) entry which is preliminary data.</text>
</comment>
<reference evidence="4 5" key="1">
    <citation type="submission" date="2019-09" db="EMBL/GenBank/DDBJ databases">
        <title>Taxonomic organization of the family Brucellaceae based on a phylogenomic approach.</title>
        <authorList>
            <person name="Leclercq S."/>
            <person name="Cloeckaert A."/>
            <person name="Zygmunt M.S."/>
        </authorList>
    </citation>
    <scope>NUCLEOTIDE SEQUENCE [LARGE SCALE GENOMIC DNA]</scope>
    <source>
        <strain evidence="4 5">WS1830</strain>
    </source>
</reference>
<dbReference type="SUPFAM" id="SSF110849">
    <property type="entry name" value="ParB/Sulfiredoxin"/>
    <property type="match status" value="1"/>
</dbReference>
<dbReference type="GO" id="GO:0005694">
    <property type="term" value="C:chromosome"/>
    <property type="evidence" value="ECO:0007669"/>
    <property type="project" value="TreeGrafter"/>
</dbReference>
<dbReference type="PANTHER" id="PTHR33375">
    <property type="entry name" value="CHROMOSOME-PARTITIONING PROTEIN PARB-RELATED"/>
    <property type="match status" value="1"/>
</dbReference>
<dbReference type="InterPro" id="IPR004437">
    <property type="entry name" value="ParB/RepB/Spo0J"/>
</dbReference>
<evidence type="ECO:0000313" key="4">
    <source>
        <dbReference type="EMBL" id="KAB2676531.1"/>
    </source>
</evidence>
<dbReference type="Gene3D" id="1.10.10.2830">
    <property type="match status" value="1"/>
</dbReference>
<proteinExistence type="inferred from homology"/>
<dbReference type="Gene3D" id="3.90.1530.30">
    <property type="match status" value="1"/>
</dbReference>
<dbReference type="GO" id="GO:0003677">
    <property type="term" value="F:DNA binding"/>
    <property type="evidence" value="ECO:0007669"/>
    <property type="project" value="InterPro"/>
</dbReference>
<evidence type="ECO:0000259" key="3">
    <source>
        <dbReference type="SMART" id="SM00470"/>
    </source>
</evidence>
<gene>
    <name evidence="4" type="ORF">F9L08_26425</name>
</gene>
<name>A0A6L3Y4V0_9HYPH</name>
<organism evidence="4 5">
    <name type="scientific">Brucella tritici</name>
    <dbReference type="NCBI Taxonomy" id="94626"/>
    <lineage>
        <taxon>Bacteria</taxon>
        <taxon>Pseudomonadati</taxon>
        <taxon>Pseudomonadota</taxon>
        <taxon>Alphaproteobacteria</taxon>
        <taxon>Hyphomicrobiales</taxon>
        <taxon>Brucellaceae</taxon>
        <taxon>Brucella/Ochrobactrum group</taxon>
        <taxon>Brucella</taxon>
    </lineage>
</organism>
<protein>
    <submittedName>
        <fullName evidence="4">ParB/RepB/Spo0J family partition protein</fullName>
    </submittedName>
</protein>
<evidence type="ECO:0000256" key="2">
    <source>
        <dbReference type="SAM" id="MobiDB-lite"/>
    </source>
</evidence>
<dbReference type="SUPFAM" id="SSF109709">
    <property type="entry name" value="KorB DNA-binding domain-like"/>
    <property type="match status" value="1"/>
</dbReference>
<comment type="similarity">
    <text evidence="1">Belongs to the ParB family.</text>
</comment>
<evidence type="ECO:0000256" key="1">
    <source>
        <dbReference type="ARBA" id="ARBA00006295"/>
    </source>
</evidence>
<dbReference type="NCBIfam" id="TIGR00180">
    <property type="entry name" value="parB_part"/>
    <property type="match status" value="1"/>
</dbReference>
<dbReference type="InterPro" id="IPR050336">
    <property type="entry name" value="Chromosome_partition/occlusion"/>
</dbReference>
<dbReference type="Proteomes" id="UP000481643">
    <property type="component" value="Unassembled WGS sequence"/>
</dbReference>
<dbReference type="InterPro" id="IPR036086">
    <property type="entry name" value="ParB/Sulfiredoxin_sf"/>
</dbReference>
<dbReference type="InterPro" id="IPR003115">
    <property type="entry name" value="ParB_N"/>
</dbReference>